<dbReference type="Proteomes" id="UP000654993">
    <property type="component" value="Unassembled WGS sequence"/>
</dbReference>
<evidence type="ECO:0000313" key="2">
    <source>
        <dbReference type="EMBL" id="GFR38799.1"/>
    </source>
</evidence>
<proteinExistence type="predicted"/>
<organism evidence="2 3">
    <name type="scientific">Insulibacter thermoxylanivorax</name>
    <dbReference type="NCBI Taxonomy" id="2749268"/>
    <lineage>
        <taxon>Bacteria</taxon>
        <taxon>Bacillati</taxon>
        <taxon>Bacillota</taxon>
        <taxon>Bacilli</taxon>
        <taxon>Bacillales</taxon>
        <taxon>Paenibacillaceae</taxon>
        <taxon>Insulibacter</taxon>
    </lineage>
</organism>
<reference evidence="2" key="1">
    <citation type="submission" date="2020-08" db="EMBL/GenBank/DDBJ databases">
        <authorList>
            <person name="Uke A."/>
            <person name="Chhe C."/>
            <person name="Baramee S."/>
            <person name="Kosugi A."/>
        </authorList>
    </citation>
    <scope>NUCLEOTIDE SEQUENCE</scope>
    <source>
        <strain evidence="2">DA-C8</strain>
    </source>
</reference>
<gene>
    <name evidence="2" type="ORF">PRECH8_20950</name>
</gene>
<dbReference type="EMBL" id="BMAQ01000028">
    <property type="protein sequence ID" value="GFR38799.1"/>
    <property type="molecule type" value="Genomic_DNA"/>
</dbReference>
<accession>A0A916QH55</accession>
<reference evidence="2" key="2">
    <citation type="journal article" date="2021" name="Data Brief">
        <title>Draft genome sequence data of the facultative, thermophilic, xylanolytic bacterium Paenibacillus sp. strain DA-C8.</title>
        <authorList>
            <person name="Chhe C."/>
            <person name="Uke A."/>
            <person name="Baramee S."/>
            <person name="Ungkulpasvich U."/>
            <person name="Tachaapaikoon C."/>
            <person name="Pason P."/>
            <person name="Waeonukul R."/>
            <person name="Ratanakhanokchai K."/>
            <person name="Kosugi A."/>
        </authorList>
    </citation>
    <scope>NUCLEOTIDE SEQUENCE</scope>
    <source>
        <strain evidence="2">DA-C8</strain>
    </source>
</reference>
<dbReference type="RefSeq" id="WP_200967027.1">
    <property type="nucleotide sequence ID" value="NZ_BMAQ01000028.1"/>
</dbReference>
<protein>
    <submittedName>
        <fullName evidence="2">Uncharacterized protein</fullName>
    </submittedName>
</protein>
<comment type="caution">
    <text evidence="2">The sequence shown here is derived from an EMBL/GenBank/DDBJ whole genome shotgun (WGS) entry which is preliminary data.</text>
</comment>
<feature type="region of interest" description="Disordered" evidence="1">
    <location>
        <begin position="153"/>
        <end position="181"/>
    </location>
</feature>
<keyword evidence="3" id="KW-1185">Reference proteome</keyword>
<dbReference type="AlphaFoldDB" id="A0A916QH55"/>
<evidence type="ECO:0000256" key="1">
    <source>
        <dbReference type="SAM" id="MobiDB-lite"/>
    </source>
</evidence>
<name>A0A916QH55_9BACL</name>
<sequence length="181" mass="21286">MNDYKNKKIAERIRKDPDSYEYCIIPNYEDQLIFTRAECIQIGDCYANLIKNGDHYVLVSVLFHEEDWSIQAIVDWVKHFGVTVHPPTTSVIEITQAEDIYEAVKFRGHAVIMYARGTKTISLDPNELEEITERYQRFERINNTAWAEPVELDETYPYPDPDDMLDRVYPYPPEDDDLDVE</sequence>
<evidence type="ECO:0000313" key="3">
    <source>
        <dbReference type="Proteomes" id="UP000654993"/>
    </source>
</evidence>